<comment type="caution">
    <text evidence="8">The sequence shown here is derived from an EMBL/GenBank/DDBJ whole genome shotgun (WGS) entry which is preliminary data.</text>
</comment>
<dbReference type="CDD" id="cd21109">
    <property type="entry name" value="SPASM"/>
    <property type="match status" value="1"/>
</dbReference>
<accession>A0A419ESN8</accession>
<dbReference type="InterPro" id="IPR058240">
    <property type="entry name" value="rSAM_sf"/>
</dbReference>
<dbReference type="CDD" id="cd01335">
    <property type="entry name" value="Radical_SAM"/>
    <property type="match status" value="1"/>
</dbReference>
<dbReference type="PANTHER" id="PTHR11228:SF7">
    <property type="entry name" value="PQQA PEPTIDE CYCLASE"/>
    <property type="match status" value="1"/>
</dbReference>
<evidence type="ECO:0000313" key="9">
    <source>
        <dbReference type="Proteomes" id="UP000285961"/>
    </source>
</evidence>
<keyword evidence="5" id="KW-0408">Iron</keyword>
<keyword evidence="4" id="KW-0479">Metal-binding</keyword>
<evidence type="ECO:0000256" key="6">
    <source>
        <dbReference type="ARBA" id="ARBA00023014"/>
    </source>
</evidence>
<dbReference type="Pfam" id="PF04055">
    <property type="entry name" value="Radical_SAM"/>
    <property type="match status" value="1"/>
</dbReference>
<dbReference type="Proteomes" id="UP000285961">
    <property type="component" value="Unassembled WGS sequence"/>
</dbReference>
<evidence type="ECO:0000256" key="3">
    <source>
        <dbReference type="ARBA" id="ARBA00022691"/>
    </source>
</evidence>
<organism evidence="8 9">
    <name type="scientific">Candidatus Abyssobacteria bacterium SURF_17</name>
    <dbReference type="NCBI Taxonomy" id="2093361"/>
    <lineage>
        <taxon>Bacteria</taxon>
        <taxon>Pseudomonadati</taxon>
        <taxon>Candidatus Hydrogenedentota</taxon>
        <taxon>Candidatus Abyssobacteria</taxon>
    </lineage>
</organism>
<dbReference type="AlphaFoldDB" id="A0A419ESN8"/>
<dbReference type="SFLD" id="SFLDS00029">
    <property type="entry name" value="Radical_SAM"/>
    <property type="match status" value="1"/>
</dbReference>
<feature type="domain" description="Radical SAM core" evidence="7">
    <location>
        <begin position="32"/>
        <end position="263"/>
    </location>
</feature>
<dbReference type="Gene3D" id="3.20.20.70">
    <property type="entry name" value="Aldolase class I"/>
    <property type="match status" value="1"/>
</dbReference>
<comment type="cofactor">
    <cofactor evidence="1">
        <name>[4Fe-4S] cluster</name>
        <dbReference type="ChEBI" id="CHEBI:49883"/>
    </cofactor>
</comment>
<dbReference type="InterPro" id="IPR023885">
    <property type="entry name" value="4Fe4S-binding_SPASM_dom"/>
</dbReference>
<dbReference type="InterPro" id="IPR050377">
    <property type="entry name" value="Radical_SAM_PqqE_MftC-like"/>
</dbReference>
<dbReference type="GO" id="GO:0003824">
    <property type="term" value="F:catalytic activity"/>
    <property type="evidence" value="ECO:0007669"/>
    <property type="project" value="InterPro"/>
</dbReference>
<sequence>MPKPSILHRAKDFVEGTAGRRVVVSNRFPFVEFQKRFLTVRMDLSNRCNLACLVCGRSALDSHSVRASDMEWTLFQRIVREIFPKTLELFLSCTAEPLMARNFSDILRVVGKSQIPFVAFTTNGLLLNEENIQEIISAGVKEIYVSFDGATQGTFGAIRGGASIQKVMKNIRLINHIKQLHSTPTPRVELHITLMRSNIEEVEGIIEIAHSLQISRVTALHFHAFPQLNLDSESLHNHTDISDTCLERARKRAAELNVKFDCPPAFKQAKPAPTRIRPNPTKQVCVLPWTSVVIRHDGDVFPCGVWYDGEPFGNLTKSSFSEVWYGPKYQALRTEMREHKLQSVCGRCEQCCG</sequence>
<dbReference type="PROSITE" id="PS51918">
    <property type="entry name" value="RADICAL_SAM"/>
    <property type="match status" value="1"/>
</dbReference>
<proteinExistence type="predicted"/>
<dbReference type="SUPFAM" id="SSF102114">
    <property type="entry name" value="Radical SAM enzymes"/>
    <property type="match status" value="1"/>
</dbReference>
<evidence type="ECO:0000256" key="4">
    <source>
        <dbReference type="ARBA" id="ARBA00022723"/>
    </source>
</evidence>
<gene>
    <name evidence="8" type="ORF">C4532_15865</name>
</gene>
<dbReference type="InterPro" id="IPR034391">
    <property type="entry name" value="AdoMet-like_SPASM_containing"/>
</dbReference>
<evidence type="ECO:0000256" key="2">
    <source>
        <dbReference type="ARBA" id="ARBA00022485"/>
    </source>
</evidence>
<dbReference type="InterPro" id="IPR013785">
    <property type="entry name" value="Aldolase_TIM"/>
</dbReference>
<dbReference type="InterPro" id="IPR007197">
    <property type="entry name" value="rSAM"/>
</dbReference>
<evidence type="ECO:0000259" key="7">
    <source>
        <dbReference type="PROSITE" id="PS51918"/>
    </source>
</evidence>
<keyword evidence="6" id="KW-0411">Iron-sulfur</keyword>
<dbReference type="GO" id="GO:0046872">
    <property type="term" value="F:metal ion binding"/>
    <property type="evidence" value="ECO:0007669"/>
    <property type="project" value="UniProtKB-KW"/>
</dbReference>
<dbReference type="SFLD" id="SFLDG01067">
    <property type="entry name" value="SPASM/twitch_domain_containing"/>
    <property type="match status" value="1"/>
</dbReference>
<evidence type="ECO:0000256" key="1">
    <source>
        <dbReference type="ARBA" id="ARBA00001966"/>
    </source>
</evidence>
<protein>
    <submittedName>
        <fullName evidence="8">Radical SAM protein</fullName>
    </submittedName>
</protein>
<reference evidence="8 9" key="1">
    <citation type="journal article" date="2017" name="ISME J.">
        <title>Energy and carbon metabolisms in a deep terrestrial subsurface fluid microbial community.</title>
        <authorList>
            <person name="Momper L."/>
            <person name="Jungbluth S.P."/>
            <person name="Lee M.D."/>
            <person name="Amend J.P."/>
        </authorList>
    </citation>
    <scope>NUCLEOTIDE SEQUENCE [LARGE SCALE GENOMIC DNA]</scope>
    <source>
        <strain evidence="8">SURF_17</strain>
    </source>
</reference>
<dbReference type="SFLD" id="SFLDG01387">
    <property type="entry name" value="BtrN-like_SPASM_domain_contain"/>
    <property type="match status" value="1"/>
</dbReference>
<dbReference type="PANTHER" id="PTHR11228">
    <property type="entry name" value="RADICAL SAM DOMAIN PROTEIN"/>
    <property type="match status" value="1"/>
</dbReference>
<evidence type="ECO:0000313" key="8">
    <source>
        <dbReference type="EMBL" id="RJP66620.1"/>
    </source>
</evidence>
<evidence type="ECO:0000256" key="5">
    <source>
        <dbReference type="ARBA" id="ARBA00023004"/>
    </source>
</evidence>
<dbReference type="Pfam" id="PF13186">
    <property type="entry name" value="SPASM"/>
    <property type="match status" value="1"/>
</dbReference>
<name>A0A419ESN8_9BACT</name>
<keyword evidence="3" id="KW-0949">S-adenosyl-L-methionine</keyword>
<keyword evidence="2" id="KW-0004">4Fe-4S</keyword>
<dbReference type="GO" id="GO:0051536">
    <property type="term" value="F:iron-sulfur cluster binding"/>
    <property type="evidence" value="ECO:0007669"/>
    <property type="project" value="UniProtKB-KW"/>
</dbReference>
<dbReference type="EMBL" id="QZKI01000113">
    <property type="protein sequence ID" value="RJP66620.1"/>
    <property type="molecule type" value="Genomic_DNA"/>
</dbReference>